<dbReference type="InterPro" id="IPR027417">
    <property type="entry name" value="P-loop_NTPase"/>
</dbReference>
<evidence type="ECO:0000256" key="3">
    <source>
        <dbReference type="ARBA" id="ARBA00022741"/>
    </source>
</evidence>
<sequence length="2329" mass="259542">MDHSDQQLEDVETFGAETSISLVPPDDYEPDKEQDTSDSWDASFGLAFDTRDSDRLDDLAGLATANFALPGDRLGFGWKEGLKVAQHGLGRRSPSRERSRSPDEAETSFSRDVHSPAALAESLDFTAKSHVDSLDNPSVILSSDFTHEISPIVNGPNSHKKTALKDVIATDGLDFSITSVEQEGKILSRIAELRKVGKWEDSRIPKCVVAPPFSKGIVNFTKEVTWVATLIAREKKQKMIMAKKIAYAVKRWHEKREEQKRKQEREERLRMRKVAKHIGSLVMAWWQELGKVAQLKQREEIEIQKKKIRDLHLRHLMDQTEEFSSRMAQGLSRTSTQLAIEDSAEPVEEELDPQDKEFEVEEDSEAVDEEDTISDEEAQEGEQQQSEDALMEEADLPIEELLKRYSGYEETVLAAAEAPSVNKRRRTMSRNPDFEYEIEKKKKRDDDLSVLVQPSNGEEPSMSRTENASFDDKVKKREEAMEKLKPKGNSLSSTEVVTKVPFLLRGSLREYQHVGLDWLVSLYHNQMNGILADEMGLGKTIQTIAFIAHLASAENNWGPHLVIVPTSVILNWELEFKRWCPGLIIKTYYGSRKQRLDLRTGWTKPDAFHVCITSYKVATQDYSSFRRMRWQYLILDEAQAIKNYKSQRWTRIAEFPSHRRLLLTGTPMQNSLEEVWALLHFLAPELFENLNMFQQLFSNPMTAMSEGKKPQDNAIVKQLHTVLRPFILRRMKAEVETQLPKKFEHVVQCRLSKRQRNLYDDYMSRTKTKETLATGNYLSVINILMQLRKVCNHPNLFEERPVLSPMVVAPIPIKLPGLIFDVLNSTRDPPYMKEVSTTIRLPFWHSPSGLFSTDSSTLLSLVPPDDKLAPLREEGKEIAPAEMSYPQDFPAVMNSIELTMTDMMAGTPFVRDDERLCTDLCTHSPAPPVKAFSTVATVHTGRVKRSLKNGTGPRTPMRNGTKKLRSNVVEVNPEAPVRISSKRFTDDVVPLLLKQQREDHYDVFVASNRRKCELKPLILEDVLNFVKLKNGGKGDRRTPLDVAETGYGQCLEAQKEVLQEGPFRKGYSALEDMTEMGASVGTCLRRRDVSFWLESMSLAYAPVMTSPPILRVSNMPRRVLEKMDFLEKQLMPIVKHVSEVLHPVQRLRVLKFPETRLIQYDCGKLQALDDLLKGLFAGSHRVLIFTQMTKVLDILEIFLTYHGYKYLRLDGTTGVEMRQTLMDRFNRDKRYFVFILSTRSGGVGVNLTGADTVVFYDSDWNPTMDAQAQDRCHRIGQTRDVHIYRLISEYTVEENIHMKASQKKYLGQLAIEQGDFTTAVLKKENFKDIFGLKEGDLPATSTEEKSSHEASLEVVNEEAAIEAAIAEAEDADDADAARKAKAEAKVEEEEEDDDDDQPRFKAIQKLLAPIQCYGVQYMESHVLDQDVMEELEQTREEVERKKKEWELNRLEIAKAEKIRAAEEVCEPYVVTKTLMDPKFYEDIFTGENPEFVQDIDIPMFHFRDVASPSLSDKENNVKDYLTWGPHYRNPPPETQLPSSKRKSGKRLRKDKQLPDPLMSKSSKRKKLDHLAPLNFDPMIGKGLRLPPHMGLPRDLYGSSYDIPDTLAGLETASADWKPFEDWQIVTTSSVLQNIPPSATNPLPIPTTGRTSFDLVAYVSSTSNLRYRIPMDCQVRVKTLRMREDKEAPVDVGPTPTKKKKKSKAEDQILDKAPGSIPKKVAVAVQEDGGRSRTHLYKDLFGSFRNQNFNSPLVKRDMNAYQRNPPAPPGSAGVGLPEIPSNVEDLITPLAALKKRQERGTVSRAFLQETTLKWAQALNVAVDLNGQLASVSMLSPSPNKSILQQTLQMGVPRTPNTLGPMMPRGPLTPGTPGSMQSVVNNFVLNPNVPQQRPVFVPNNNVPSPVTPQSSSPLPSLSTSGINQYMGNMASAAAASTSAGISGTLPTVSTALQQQAQPVNVMYAPTGPRAPMVVQQNGVPQQQVQLGVQQKQNLFQVKEFLTKLCAAGQPVTVDSVNFQKLKEFLMSRGIAFNESQIADLLKMFAGASRPMSAISPTGTGPSLPVSASGQGGGIPGSPVNVSSAPMVSTIGNVQKPPPSPFLINNTQVQSMGTPVTSGPTITAIAPRPIMVNNQAGVRLQAVPARANGPGTVTVNFPPSSQASTSVPAIRTYQKRAPAIAVRVTAPIGNGPTTSSVSQVMTPVTKGTVSQVSSLANSSTKAPATISPATVSTSTLQWTPQQFNQVLSLSQPTGTHIVTPAPNGVYVRRNVAPNNVVLVPSAITPTTATISNNAQPTTLQLQMVSNDGKPAEQMAAIVNHRSPPAGSQPEPQ</sequence>
<dbReference type="InterPro" id="IPR000330">
    <property type="entry name" value="SNF2_N"/>
</dbReference>
<dbReference type="FunFam" id="3.40.50.10810:FF:000005">
    <property type="entry name" value="Photoperiod-independent early flowering 1"/>
    <property type="match status" value="1"/>
</dbReference>
<feature type="region of interest" description="Disordered" evidence="11">
    <location>
        <begin position="1521"/>
        <end position="1564"/>
    </location>
</feature>
<dbReference type="Pfam" id="PF00176">
    <property type="entry name" value="SNF2-rel_dom"/>
    <property type="match status" value="1"/>
</dbReference>
<dbReference type="GO" id="GO:0005524">
    <property type="term" value="F:ATP binding"/>
    <property type="evidence" value="ECO:0007669"/>
    <property type="project" value="UniProtKB-KW"/>
</dbReference>
<gene>
    <name evidence="15" type="primary">RvY_14407</name>
    <name evidence="15" type="synonym">RvY_14407.1</name>
    <name evidence="15" type="ORF">RvY_14407-1</name>
</gene>
<dbReference type="CDD" id="cd18793">
    <property type="entry name" value="SF2_C_SNF"/>
    <property type="match status" value="1"/>
</dbReference>
<dbReference type="GO" id="GO:0042393">
    <property type="term" value="F:histone binding"/>
    <property type="evidence" value="ECO:0007669"/>
    <property type="project" value="TreeGrafter"/>
</dbReference>
<protein>
    <submittedName>
        <fullName evidence="15">Uncharacterized protein</fullName>
    </submittedName>
</protein>
<feature type="domain" description="Helicase C-terminal" evidence="13">
    <location>
        <begin position="1167"/>
        <end position="1317"/>
    </location>
</feature>
<dbReference type="Proteomes" id="UP000186922">
    <property type="component" value="Unassembled WGS sequence"/>
</dbReference>
<feature type="compositionally biased region" description="Basic and acidic residues" evidence="11">
    <location>
        <begin position="94"/>
        <end position="113"/>
    </location>
</feature>
<dbReference type="SMART" id="SM00490">
    <property type="entry name" value="HELICc"/>
    <property type="match status" value="1"/>
</dbReference>
<feature type="compositionally biased region" description="Acidic residues" evidence="11">
    <location>
        <begin position="26"/>
        <end position="38"/>
    </location>
</feature>
<dbReference type="OrthoDB" id="448448at2759"/>
<feature type="region of interest" description="Disordered" evidence="11">
    <location>
        <begin position="2050"/>
        <end position="2078"/>
    </location>
</feature>
<dbReference type="InterPro" id="IPR014012">
    <property type="entry name" value="HSA_dom"/>
</dbReference>
<proteinExistence type="inferred from homology"/>
<reference evidence="15 16" key="1">
    <citation type="journal article" date="2016" name="Nat. Commun.">
        <title>Extremotolerant tardigrade genome and improved radiotolerance of human cultured cells by tardigrade-unique protein.</title>
        <authorList>
            <person name="Hashimoto T."/>
            <person name="Horikawa D.D."/>
            <person name="Saito Y."/>
            <person name="Kuwahara H."/>
            <person name="Kozuka-Hata H."/>
            <person name="Shin-I T."/>
            <person name="Minakuchi Y."/>
            <person name="Ohishi K."/>
            <person name="Motoyama A."/>
            <person name="Aizu T."/>
            <person name="Enomoto A."/>
            <person name="Kondo K."/>
            <person name="Tanaka S."/>
            <person name="Hara Y."/>
            <person name="Koshikawa S."/>
            <person name="Sagara H."/>
            <person name="Miura T."/>
            <person name="Yokobori S."/>
            <person name="Miyagawa K."/>
            <person name="Suzuki Y."/>
            <person name="Kubo T."/>
            <person name="Oyama M."/>
            <person name="Kohara Y."/>
            <person name="Fujiyama A."/>
            <person name="Arakawa K."/>
            <person name="Katayama T."/>
            <person name="Toyoda A."/>
            <person name="Kunieda T."/>
        </authorList>
    </citation>
    <scope>NUCLEOTIDE SEQUENCE [LARGE SCALE GENOMIC DNA]</scope>
    <source>
        <strain evidence="15 16">YOKOZUNA-1</strain>
    </source>
</reference>
<evidence type="ECO:0000256" key="6">
    <source>
        <dbReference type="ARBA" id="ARBA00022840"/>
    </source>
</evidence>
<evidence type="ECO:0000259" key="13">
    <source>
        <dbReference type="PROSITE" id="PS51194"/>
    </source>
</evidence>
<evidence type="ECO:0000256" key="5">
    <source>
        <dbReference type="ARBA" id="ARBA00022806"/>
    </source>
</evidence>
<feature type="compositionally biased region" description="Basic residues" evidence="11">
    <location>
        <begin position="1539"/>
        <end position="1549"/>
    </location>
</feature>
<evidence type="ECO:0000313" key="15">
    <source>
        <dbReference type="EMBL" id="GAV04069.1"/>
    </source>
</evidence>
<feature type="compositionally biased region" description="Basic and acidic residues" evidence="11">
    <location>
        <begin position="1375"/>
        <end position="1385"/>
    </location>
</feature>
<evidence type="ECO:0000256" key="10">
    <source>
        <dbReference type="SAM" id="Coils"/>
    </source>
</evidence>
<evidence type="ECO:0000259" key="12">
    <source>
        <dbReference type="PROSITE" id="PS51192"/>
    </source>
</evidence>
<feature type="compositionally biased region" description="Polar residues" evidence="11">
    <location>
        <begin position="2052"/>
        <end position="2066"/>
    </location>
</feature>
<comment type="caution">
    <text evidence="15">The sequence shown here is derived from an EMBL/GenBank/DDBJ whole genome shotgun (WGS) entry which is preliminary data.</text>
</comment>
<feature type="region of interest" description="Disordered" evidence="11">
    <location>
        <begin position="445"/>
        <end position="472"/>
    </location>
</feature>
<evidence type="ECO:0000256" key="4">
    <source>
        <dbReference type="ARBA" id="ARBA00022801"/>
    </source>
</evidence>
<keyword evidence="10" id="KW-0175">Coiled coil</keyword>
<evidence type="ECO:0000256" key="9">
    <source>
        <dbReference type="ARBA" id="ARBA00023242"/>
    </source>
</evidence>
<dbReference type="PANTHER" id="PTHR45685:SF1">
    <property type="entry name" value="HELICASE SRCAP"/>
    <property type="match status" value="1"/>
</dbReference>
<dbReference type="STRING" id="947166.A0A1D1VZM4"/>
<feature type="domain" description="HSA" evidence="14">
    <location>
        <begin position="204"/>
        <end position="276"/>
    </location>
</feature>
<evidence type="ECO:0000313" key="16">
    <source>
        <dbReference type="Proteomes" id="UP000186922"/>
    </source>
</evidence>
<dbReference type="InterPro" id="IPR049730">
    <property type="entry name" value="SNF2/RAD54-like_C"/>
</dbReference>
<feature type="region of interest" description="Disordered" evidence="11">
    <location>
        <begin position="87"/>
        <end position="113"/>
    </location>
</feature>
<evidence type="ECO:0000256" key="1">
    <source>
        <dbReference type="ARBA" id="ARBA00004123"/>
    </source>
</evidence>
<keyword evidence="6" id="KW-0067">ATP-binding</keyword>
<dbReference type="SMART" id="SM00487">
    <property type="entry name" value="DEXDc"/>
    <property type="match status" value="1"/>
</dbReference>
<dbReference type="InterPro" id="IPR038718">
    <property type="entry name" value="SNF2-like_sf"/>
</dbReference>
<comment type="similarity">
    <text evidence="2">Belongs to the SNF2/RAD54 helicase family. SWR1 subfamily.</text>
</comment>
<dbReference type="InterPro" id="IPR050520">
    <property type="entry name" value="INO80/SWR1_helicase"/>
</dbReference>
<comment type="subcellular location">
    <subcellularLocation>
        <location evidence="1">Nucleus</location>
    </subcellularLocation>
</comment>
<dbReference type="Gene3D" id="3.40.50.300">
    <property type="entry name" value="P-loop containing nucleotide triphosphate hydrolases"/>
    <property type="match status" value="1"/>
</dbReference>
<dbReference type="GO" id="GO:0016887">
    <property type="term" value="F:ATP hydrolysis activity"/>
    <property type="evidence" value="ECO:0007669"/>
    <property type="project" value="TreeGrafter"/>
</dbReference>
<name>A0A1D1VZM4_RAMVA</name>
<dbReference type="SUPFAM" id="SSF52540">
    <property type="entry name" value="P-loop containing nucleoside triphosphate hydrolases"/>
    <property type="match status" value="2"/>
</dbReference>
<keyword evidence="3" id="KW-0547">Nucleotide-binding</keyword>
<dbReference type="Pfam" id="PF00271">
    <property type="entry name" value="Helicase_C"/>
    <property type="match status" value="1"/>
</dbReference>
<feature type="compositionally biased region" description="Polar residues" evidence="11">
    <location>
        <begin position="452"/>
        <end position="468"/>
    </location>
</feature>
<dbReference type="GO" id="GO:0003677">
    <property type="term" value="F:DNA binding"/>
    <property type="evidence" value="ECO:0007669"/>
    <property type="project" value="UniProtKB-KW"/>
</dbReference>
<dbReference type="GO" id="GO:0000812">
    <property type="term" value="C:Swr1 complex"/>
    <property type="evidence" value="ECO:0007669"/>
    <property type="project" value="TreeGrafter"/>
</dbReference>
<feature type="compositionally biased region" description="Acidic residues" evidence="11">
    <location>
        <begin position="342"/>
        <end position="380"/>
    </location>
</feature>
<dbReference type="PROSITE" id="PS51204">
    <property type="entry name" value="HSA"/>
    <property type="match status" value="1"/>
</dbReference>
<organism evidence="15 16">
    <name type="scientific">Ramazzottius varieornatus</name>
    <name type="common">Water bear</name>
    <name type="synonym">Tardigrade</name>
    <dbReference type="NCBI Taxonomy" id="947166"/>
    <lineage>
        <taxon>Eukaryota</taxon>
        <taxon>Metazoa</taxon>
        <taxon>Ecdysozoa</taxon>
        <taxon>Tardigrada</taxon>
        <taxon>Eutardigrada</taxon>
        <taxon>Parachela</taxon>
        <taxon>Hypsibioidea</taxon>
        <taxon>Ramazzottiidae</taxon>
        <taxon>Ramazzottius</taxon>
    </lineage>
</organism>
<evidence type="ECO:0000256" key="8">
    <source>
        <dbReference type="ARBA" id="ARBA00023125"/>
    </source>
</evidence>
<feature type="compositionally biased region" description="Acidic residues" evidence="11">
    <location>
        <begin position="1386"/>
        <end position="1396"/>
    </location>
</feature>
<keyword evidence="16" id="KW-1185">Reference proteome</keyword>
<evidence type="ECO:0000256" key="11">
    <source>
        <dbReference type="SAM" id="MobiDB-lite"/>
    </source>
</evidence>
<keyword evidence="7" id="KW-0156">Chromatin regulator</keyword>
<keyword evidence="9" id="KW-0539">Nucleus</keyword>
<dbReference type="GO" id="GO:0004386">
    <property type="term" value="F:helicase activity"/>
    <property type="evidence" value="ECO:0007669"/>
    <property type="project" value="UniProtKB-KW"/>
</dbReference>
<keyword evidence="4" id="KW-0378">Hydrolase</keyword>
<dbReference type="Gene3D" id="3.40.50.10810">
    <property type="entry name" value="Tandem AAA-ATPase domain"/>
    <property type="match status" value="1"/>
</dbReference>
<evidence type="ECO:0000259" key="14">
    <source>
        <dbReference type="PROSITE" id="PS51204"/>
    </source>
</evidence>
<keyword evidence="8" id="KW-0238">DNA-binding</keyword>
<evidence type="ECO:0000256" key="2">
    <source>
        <dbReference type="ARBA" id="ARBA00009220"/>
    </source>
</evidence>
<dbReference type="InterPro" id="IPR001650">
    <property type="entry name" value="Helicase_C-like"/>
</dbReference>
<dbReference type="EMBL" id="BDGG01000010">
    <property type="protein sequence ID" value="GAV04069.1"/>
    <property type="molecule type" value="Genomic_DNA"/>
</dbReference>
<feature type="coiled-coil region" evidence="10">
    <location>
        <begin position="1421"/>
        <end position="1455"/>
    </location>
</feature>
<accession>A0A1D1VZM4</accession>
<dbReference type="InterPro" id="IPR014001">
    <property type="entry name" value="Helicase_ATP-bd"/>
</dbReference>
<dbReference type="PANTHER" id="PTHR45685">
    <property type="entry name" value="HELICASE SRCAP-RELATED"/>
    <property type="match status" value="1"/>
</dbReference>
<keyword evidence="5" id="KW-0347">Helicase</keyword>
<dbReference type="PROSITE" id="PS51192">
    <property type="entry name" value="HELICASE_ATP_BIND_1"/>
    <property type="match status" value="1"/>
</dbReference>
<feature type="domain" description="Helicase ATP-binding" evidence="12">
    <location>
        <begin position="520"/>
        <end position="685"/>
    </location>
</feature>
<evidence type="ECO:0000256" key="7">
    <source>
        <dbReference type="ARBA" id="ARBA00022853"/>
    </source>
</evidence>
<dbReference type="GO" id="GO:0006338">
    <property type="term" value="P:chromatin remodeling"/>
    <property type="evidence" value="ECO:0007669"/>
    <property type="project" value="TreeGrafter"/>
</dbReference>
<feature type="region of interest" description="Disordered" evidence="11">
    <location>
        <begin position="1683"/>
        <end position="1708"/>
    </location>
</feature>
<feature type="region of interest" description="Disordered" evidence="11">
    <location>
        <begin position="1367"/>
        <end position="1398"/>
    </location>
</feature>
<feature type="region of interest" description="Disordered" evidence="11">
    <location>
        <begin position="1"/>
        <end position="42"/>
    </location>
</feature>
<feature type="region of interest" description="Disordered" evidence="11">
    <location>
        <begin position="324"/>
        <end position="390"/>
    </location>
</feature>
<dbReference type="Gene3D" id="1.20.120.850">
    <property type="entry name" value="SWI2/SNF2 ATPases, N-terminal domain"/>
    <property type="match status" value="1"/>
</dbReference>
<dbReference type="PROSITE" id="PS51194">
    <property type="entry name" value="HELICASE_CTER"/>
    <property type="match status" value="1"/>
</dbReference>